<dbReference type="EC" id="3.5.1.28" evidence="2"/>
<reference evidence="6 7" key="1">
    <citation type="submission" date="2019-07" db="EMBL/GenBank/DDBJ databases">
        <title>Genome sequencing of 100 strains of the haloalkaliphilic chemolithoautotrophic sulfur-oxidizing bacterium Thioalkalivibrio.</title>
        <authorList>
            <person name="Muyzer G."/>
        </authorList>
    </citation>
    <scope>NUCLEOTIDE SEQUENCE [LARGE SCALE GENOMIC DNA]</scope>
    <source>
        <strain evidence="6 7">ASO4-4</strain>
    </source>
</reference>
<dbReference type="Pfam" id="PF01520">
    <property type="entry name" value="Amidase_3"/>
    <property type="match status" value="1"/>
</dbReference>
<dbReference type="InterPro" id="IPR050695">
    <property type="entry name" value="N-acetylmuramoyl_amidase_3"/>
</dbReference>
<dbReference type="SUPFAM" id="SSF53187">
    <property type="entry name" value="Zn-dependent exopeptidases"/>
    <property type="match status" value="1"/>
</dbReference>
<evidence type="ECO:0000256" key="3">
    <source>
        <dbReference type="ARBA" id="ARBA00022801"/>
    </source>
</evidence>
<dbReference type="GO" id="GO:0030288">
    <property type="term" value="C:outer membrane-bounded periplasmic space"/>
    <property type="evidence" value="ECO:0007669"/>
    <property type="project" value="TreeGrafter"/>
</dbReference>
<evidence type="ECO:0000256" key="1">
    <source>
        <dbReference type="ARBA" id="ARBA00001561"/>
    </source>
</evidence>
<dbReference type="CDD" id="cd02696">
    <property type="entry name" value="MurNAc-LAA"/>
    <property type="match status" value="1"/>
</dbReference>
<evidence type="ECO:0000256" key="4">
    <source>
        <dbReference type="SAM" id="SignalP"/>
    </source>
</evidence>
<evidence type="ECO:0000259" key="5">
    <source>
        <dbReference type="SMART" id="SM00646"/>
    </source>
</evidence>
<dbReference type="PANTHER" id="PTHR30404">
    <property type="entry name" value="N-ACETYLMURAMOYL-L-ALANINE AMIDASE"/>
    <property type="match status" value="1"/>
</dbReference>
<comment type="catalytic activity">
    <reaction evidence="1">
        <text>Hydrolyzes the link between N-acetylmuramoyl residues and L-amino acid residues in certain cell-wall glycopeptides.</text>
        <dbReference type="EC" id="3.5.1.28"/>
    </reaction>
</comment>
<dbReference type="AlphaFoldDB" id="A0A562S2N4"/>
<protein>
    <recommendedName>
        <fullName evidence="2">N-acetylmuramoyl-L-alanine amidase</fullName>
        <ecNumber evidence="2">3.5.1.28</ecNumber>
    </recommendedName>
</protein>
<proteinExistence type="predicted"/>
<keyword evidence="4" id="KW-0732">Signal</keyword>
<keyword evidence="3" id="KW-0378">Hydrolase</keyword>
<comment type="caution">
    <text evidence="6">The sequence shown here is derived from an EMBL/GenBank/DDBJ whole genome shotgun (WGS) entry which is preliminary data.</text>
</comment>
<dbReference type="EMBL" id="VLLC01000003">
    <property type="protein sequence ID" value="TWI75615.1"/>
    <property type="molecule type" value="Genomic_DNA"/>
</dbReference>
<dbReference type="RefSeq" id="WP_144682310.1">
    <property type="nucleotide sequence ID" value="NZ_VLLC01000003.1"/>
</dbReference>
<evidence type="ECO:0000313" key="7">
    <source>
        <dbReference type="Proteomes" id="UP000318307"/>
    </source>
</evidence>
<dbReference type="InterPro" id="IPR002508">
    <property type="entry name" value="MurNAc-LAA_cat"/>
</dbReference>
<accession>A0A562S2N4</accession>
<feature type="chain" id="PRO_5022055015" description="N-acetylmuramoyl-L-alanine amidase" evidence="4">
    <location>
        <begin position="21"/>
        <end position="228"/>
    </location>
</feature>
<dbReference type="Proteomes" id="UP000318307">
    <property type="component" value="Unassembled WGS sequence"/>
</dbReference>
<evidence type="ECO:0000256" key="2">
    <source>
        <dbReference type="ARBA" id="ARBA00011901"/>
    </source>
</evidence>
<dbReference type="OrthoDB" id="9806267at2"/>
<dbReference type="GO" id="GO:0009253">
    <property type="term" value="P:peptidoglycan catabolic process"/>
    <property type="evidence" value="ECO:0007669"/>
    <property type="project" value="InterPro"/>
</dbReference>
<evidence type="ECO:0000313" key="6">
    <source>
        <dbReference type="EMBL" id="TWI75615.1"/>
    </source>
</evidence>
<gene>
    <name evidence="6" type="ORF">LZ24_00664</name>
</gene>
<feature type="domain" description="MurNAc-LAA" evidence="5">
    <location>
        <begin position="91"/>
        <end position="219"/>
    </location>
</feature>
<dbReference type="Gene3D" id="3.40.630.40">
    <property type="entry name" value="Zn-dependent exopeptidases"/>
    <property type="match status" value="1"/>
</dbReference>
<feature type="signal peptide" evidence="4">
    <location>
        <begin position="1"/>
        <end position="20"/>
    </location>
</feature>
<dbReference type="PANTHER" id="PTHR30404:SF0">
    <property type="entry name" value="N-ACETYLMURAMOYL-L-ALANINE AMIDASE AMIC"/>
    <property type="match status" value="1"/>
</dbReference>
<dbReference type="GO" id="GO:0008745">
    <property type="term" value="F:N-acetylmuramoyl-L-alanine amidase activity"/>
    <property type="evidence" value="ECO:0007669"/>
    <property type="project" value="UniProtKB-EC"/>
</dbReference>
<organism evidence="6 7">
    <name type="scientific">Desulfobotulus alkaliphilus</name>
    <dbReference type="NCBI Taxonomy" id="622671"/>
    <lineage>
        <taxon>Bacteria</taxon>
        <taxon>Pseudomonadati</taxon>
        <taxon>Thermodesulfobacteriota</taxon>
        <taxon>Desulfobacteria</taxon>
        <taxon>Desulfobacterales</taxon>
        <taxon>Desulfobacteraceae</taxon>
        <taxon>Desulfobotulus</taxon>
    </lineage>
</organism>
<name>A0A562S2N4_9BACT</name>
<keyword evidence="7" id="KW-1185">Reference proteome</keyword>
<dbReference type="SMART" id="SM00646">
    <property type="entry name" value="Ami_3"/>
    <property type="match status" value="1"/>
</dbReference>
<sequence length="228" mass="25103">MRIKYAFFLFLILTCTFANLSPANGFQERKAIVMLDPGHGGNDTGVKGPDGSMEKNISFLLAKKISENLKDSSRVLLTREGDHNPDPVQRTSAANRGKADLFISLHTEGSPPQISGTIRIFHLPSHTIQSRDSGIWDEGHIPHTEQSTKLAHSLARAMEKRNLPQRIKVQTADLFLLKPLTMPSVLLEIGNLRSPRDALWLADPNNQNTLAAAIADGIGRFTDSMDAE</sequence>